<reference evidence="1" key="1">
    <citation type="journal article" date="2023" name="Nat. Commun.">
        <title>Diploid and tetraploid genomes of Acorus and the evolution of monocots.</title>
        <authorList>
            <person name="Ma L."/>
            <person name="Liu K.W."/>
            <person name="Li Z."/>
            <person name="Hsiao Y.Y."/>
            <person name="Qi Y."/>
            <person name="Fu T."/>
            <person name="Tang G.D."/>
            <person name="Zhang D."/>
            <person name="Sun W.H."/>
            <person name="Liu D.K."/>
            <person name="Li Y."/>
            <person name="Chen G.Z."/>
            <person name="Liu X.D."/>
            <person name="Liao X.Y."/>
            <person name="Jiang Y.T."/>
            <person name="Yu X."/>
            <person name="Hao Y."/>
            <person name="Huang J."/>
            <person name="Zhao X.W."/>
            <person name="Ke S."/>
            <person name="Chen Y.Y."/>
            <person name="Wu W.L."/>
            <person name="Hsu J.L."/>
            <person name="Lin Y.F."/>
            <person name="Huang M.D."/>
            <person name="Li C.Y."/>
            <person name="Huang L."/>
            <person name="Wang Z.W."/>
            <person name="Zhao X."/>
            <person name="Zhong W.Y."/>
            <person name="Peng D.H."/>
            <person name="Ahmad S."/>
            <person name="Lan S."/>
            <person name="Zhang J.S."/>
            <person name="Tsai W.C."/>
            <person name="Van de Peer Y."/>
            <person name="Liu Z.J."/>
        </authorList>
    </citation>
    <scope>NUCLEOTIDE SEQUENCE</scope>
    <source>
        <strain evidence="1">SCP</strain>
    </source>
</reference>
<accession>A0AAV9B3U7</accession>
<sequence length="52" mass="6064">MRGANKDILDVIQTHMSFIMFDFMPAPSRSGFYILQSILTRHFKMTRSNKSP</sequence>
<evidence type="ECO:0000313" key="1">
    <source>
        <dbReference type="EMBL" id="KAK1271227.1"/>
    </source>
</evidence>
<reference evidence="1" key="2">
    <citation type="submission" date="2023-06" db="EMBL/GenBank/DDBJ databases">
        <authorList>
            <person name="Ma L."/>
            <person name="Liu K.-W."/>
            <person name="Li Z."/>
            <person name="Hsiao Y.-Y."/>
            <person name="Qi Y."/>
            <person name="Fu T."/>
            <person name="Tang G."/>
            <person name="Zhang D."/>
            <person name="Sun W.-H."/>
            <person name="Liu D.-K."/>
            <person name="Li Y."/>
            <person name="Chen G.-Z."/>
            <person name="Liu X.-D."/>
            <person name="Liao X.-Y."/>
            <person name="Jiang Y.-T."/>
            <person name="Yu X."/>
            <person name="Hao Y."/>
            <person name="Huang J."/>
            <person name="Zhao X.-W."/>
            <person name="Ke S."/>
            <person name="Chen Y.-Y."/>
            <person name="Wu W.-L."/>
            <person name="Hsu J.-L."/>
            <person name="Lin Y.-F."/>
            <person name="Huang M.-D."/>
            <person name="Li C.-Y."/>
            <person name="Huang L."/>
            <person name="Wang Z.-W."/>
            <person name="Zhao X."/>
            <person name="Zhong W.-Y."/>
            <person name="Peng D.-H."/>
            <person name="Ahmad S."/>
            <person name="Lan S."/>
            <person name="Zhang J.-S."/>
            <person name="Tsai W.-C."/>
            <person name="Van De Peer Y."/>
            <person name="Liu Z.-J."/>
        </authorList>
    </citation>
    <scope>NUCLEOTIDE SEQUENCE</scope>
    <source>
        <strain evidence="1">SCP</strain>
        <tissue evidence="1">Leaves</tissue>
    </source>
</reference>
<organism evidence="1 2">
    <name type="scientific">Acorus gramineus</name>
    <name type="common">Dwarf sweet flag</name>
    <dbReference type="NCBI Taxonomy" id="55184"/>
    <lineage>
        <taxon>Eukaryota</taxon>
        <taxon>Viridiplantae</taxon>
        <taxon>Streptophyta</taxon>
        <taxon>Embryophyta</taxon>
        <taxon>Tracheophyta</taxon>
        <taxon>Spermatophyta</taxon>
        <taxon>Magnoliopsida</taxon>
        <taxon>Liliopsida</taxon>
        <taxon>Acoraceae</taxon>
        <taxon>Acorus</taxon>
    </lineage>
</organism>
<comment type="caution">
    <text evidence="1">The sequence shown here is derived from an EMBL/GenBank/DDBJ whole genome shotgun (WGS) entry which is preliminary data.</text>
</comment>
<dbReference type="Proteomes" id="UP001179952">
    <property type="component" value="Unassembled WGS sequence"/>
</dbReference>
<protein>
    <submittedName>
        <fullName evidence="1">Uncharacterized protein</fullName>
    </submittedName>
</protein>
<name>A0AAV9B3U7_ACOGR</name>
<evidence type="ECO:0000313" key="2">
    <source>
        <dbReference type="Proteomes" id="UP001179952"/>
    </source>
</evidence>
<gene>
    <name evidence="1" type="ORF">QJS04_geneDACA004365</name>
</gene>
<dbReference type="AlphaFoldDB" id="A0AAV9B3U7"/>
<keyword evidence="2" id="KW-1185">Reference proteome</keyword>
<proteinExistence type="predicted"/>
<dbReference type="EMBL" id="JAUJYN010000005">
    <property type="protein sequence ID" value="KAK1271227.1"/>
    <property type="molecule type" value="Genomic_DNA"/>
</dbReference>